<evidence type="ECO:0000313" key="3">
    <source>
        <dbReference type="Proteomes" id="UP000001784"/>
    </source>
</evidence>
<dbReference type="InterPro" id="IPR022606">
    <property type="entry name" value="DUF2914"/>
</dbReference>
<dbReference type="eggNOG" id="ENOG50321CH">
    <property type="taxonomic scope" value="Bacteria"/>
</dbReference>
<keyword evidence="3" id="KW-1185">Reference proteome</keyword>
<protein>
    <recommendedName>
        <fullName evidence="1">DUF2914 domain-containing protein</fullName>
    </recommendedName>
</protein>
<dbReference type="Pfam" id="PF11141">
    <property type="entry name" value="DUF2914"/>
    <property type="match status" value="1"/>
</dbReference>
<dbReference type="InParanoid" id="A0LNX5"/>
<dbReference type="KEGG" id="sfu:Sfum_3456"/>
<accession>A0LNX5</accession>
<dbReference type="EMBL" id="CP000478">
    <property type="protein sequence ID" value="ABK19127.1"/>
    <property type="molecule type" value="Genomic_DNA"/>
</dbReference>
<evidence type="ECO:0000259" key="1">
    <source>
        <dbReference type="Pfam" id="PF11141"/>
    </source>
</evidence>
<reference evidence="2 3" key="1">
    <citation type="submission" date="2006-10" db="EMBL/GenBank/DDBJ databases">
        <title>Complete sequence of Syntrophobacter fumaroxidans MPOB.</title>
        <authorList>
            <consortium name="US DOE Joint Genome Institute"/>
            <person name="Copeland A."/>
            <person name="Lucas S."/>
            <person name="Lapidus A."/>
            <person name="Barry K."/>
            <person name="Detter J.C."/>
            <person name="Glavina del Rio T."/>
            <person name="Hammon N."/>
            <person name="Israni S."/>
            <person name="Pitluck S."/>
            <person name="Goltsman E.G."/>
            <person name="Martinez M."/>
            <person name="Schmutz J."/>
            <person name="Larimer F."/>
            <person name="Land M."/>
            <person name="Hauser L."/>
            <person name="Kyrpides N."/>
            <person name="Kim E."/>
            <person name="Boone D.R."/>
            <person name="Brockman F."/>
            <person name="Culley D."/>
            <person name="Ferry J."/>
            <person name="Gunsalus R."/>
            <person name="McInerney M.J."/>
            <person name="Morrison M."/>
            <person name="Plugge C."/>
            <person name="Rohlin L."/>
            <person name="Scholten J."/>
            <person name="Sieber J."/>
            <person name="Stams A.J.M."/>
            <person name="Worm P."/>
            <person name="Henstra A.M."/>
            <person name="Richardson P."/>
        </authorList>
    </citation>
    <scope>NUCLEOTIDE SEQUENCE [LARGE SCALE GENOMIC DNA]</scope>
    <source>
        <strain evidence="3">DSM 10017 / MPOB</strain>
    </source>
</reference>
<dbReference type="Proteomes" id="UP000001784">
    <property type="component" value="Chromosome"/>
</dbReference>
<name>A0LNX5_SYNFM</name>
<dbReference type="HOGENOM" id="CLU_1703362_0_0_7"/>
<proteinExistence type="predicted"/>
<dbReference type="STRING" id="335543.Sfum_3456"/>
<gene>
    <name evidence="2" type="ordered locus">Sfum_3456</name>
</gene>
<evidence type="ECO:0000313" key="2">
    <source>
        <dbReference type="EMBL" id="ABK19127.1"/>
    </source>
</evidence>
<feature type="domain" description="DUF2914" evidence="1">
    <location>
        <begin position="92"/>
        <end position="152"/>
    </location>
</feature>
<dbReference type="RefSeq" id="WP_011700252.1">
    <property type="nucleotide sequence ID" value="NC_008554.1"/>
</dbReference>
<sequence length="154" mass="17293">MASLPGKLLVVFLVVAAPLFFRQAIGAQKDSSATPQNAAPPVEQPSQKLTLSQAVMCERVENLVPSKSAVVFSVIAGQVCCFTAFDPVPQPTLVYHRWYRRDELSTQTRLRVYPPKWSTYSVIQLRETDKGPWRVEVVDQNGHVFETLRFSITD</sequence>
<organism evidence="2 3">
    <name type="scientific">Syntrophobacter fumaroxidans (strain DSM 10017 / MPOB)</name>
    <dbReference type="NCBI Taxonomy" id="335543"/>
    <lineage>
        <taxon>Bacteria</taxon>
        <taxon>Pseudomonadati</taxon>
        <taxon>Thermodesulfobacteriota</taxon>
        <taxon>Syntrophobacteria</taxon>
        <taxon>Syntrophobacterales</taxon>
        <taxon>Syntrophobacteraceae</taxon>
        <taxon>Syntrophobacter</taxon>
    </lineage>
</organism>
<dbReference type="AlphaFoldDB" id="A0LNX5"/>